<reference evidence="3 4" key="1">
    <citation type="submission" date="2021-03" db="EMBL/GenBank/DDBJ databases">
        <title>Thiomicrorhabdus sp.nov.,novel sulfur-oxidizing bacteria isolated from coastal sediment.</title>
        <authorList>
            <person name="Liu X."/>
        </authorList>
    </citation>
    <scope>NUCLEOTIDE SEQUENCE [LARGE SCALE GENOMIC DNA]</scope>
    <source>
        <strain evidence="3 4">6S2-11</strain>
    </source>
</reference>
<accession>A0ABS3Q743</accession>
<feature type="region of interest" description="Disordered" evidence="1">
    <location>
        <begin position="76"/>
        <end position="97"/>
    </location>
</feature>
<name>A0ABS3Q743_9GAMM</name>
<evidence type="ECO:0000313" key="3">
    <source>
        <dbReference type="EMBL" id="MBO1927948.1"/>
    </source>
</evidence>
<dbReference type="InterPro" id="IPR027598">
    <property type="entry name" value="Amphi-Trp_dom"/>
</dbReference>
<dbReference type="Pfam" id="PF20068">
    <property type="entry name" value="Amphi-Trp"/>
    <property type="match status" value="1"/>
</dbReference>
<protein>
    <submittedName>
        <fullName evidence="3">Amphi-Trp domain-containing protein</fullName>
    </submittedName>
</protein>
<evidence type="ECO:0000259" key="2">
    <source>
        <dbReference type="Pfam" id="PF20068"/>
    </source>
</evidence>
<evidence type="ECO:0000256" key="1">
    <source>
        <dbReference type="SAM" id="MobiDB-lite"/>
    </source>
</evidence>
<organism evidence="3 4">
    <name type="scientific">Thiomicrorhabdus marina</name>
    <dbReference type="NCBI Taxonomy" id="2818442"/>
    <lineage>
        <taxon>Bacteria</taxon>
        <taxon>Pseudomonadati</taxon>
        <taxon>Pseudomonadota</taxon>
        <taxon>Gammaproteobacteria</taxon>
        <taxon>Thiotrichales</taxon>
        <taxon>Piscirickettsiaceae</taxon>
        <taxon>Thiomicrorhabdus</taxon>
    </lineage>
</organism>
<feature type="domain" description="Amphi-Trp" evidence="2">
    <location>
        <begin position="1"/>
        <end position="82"/>
    </location>
</feature>
<dbReference type="NCBIfam" id="TIGR04354">
    <property type="entry name" value="amphi-Trp"/>
    <property type="match status" value="1"/>
</dbReference>
<comment type="caution">
    <text evidence="3">The sequence shown here is derived from an EMBL/GenBank/DDBJ whole genome shotgun (WGS) entry which is preliminary data.</text>
</comment>
<gene>
    <name evidence="3" type="ORF">J3998_10205</name>
</gene>
<dbReference type="RefSeq" id="WP_208150562.1">
    <property type="nucleotide sequence ID" value="NZ_JAGETV010000021.1"/>
</dbReference>
<keyword evidence="4" id="KW-1185">Reference proteome</keyword>
<dbReference type="EMBL" id="JAGETV010000021">
    <property type="protein sequence ID" value="MBO1927948.1"/>
    <property type="molecule type" value="Genomic_DNA"/>
</dbReference>
<evidence type="ECO:0000313" key="4">
    <source>
        <dbReference type="Proteomes" id="UP000664835"/>
    </source>
</evidence>
<proteinExistence type="predicted"/>
<dbReference type="Proteomes" id="UP000664835">
    <property type="component" value="Unassembled WGS sequence"/>
</dbReference>
<sequence length="97" mass="11062">MAKKTDYFEHESLQDRDAVVDYLQALAKAIQKGEILLSDGDEKLLLQPNDLTLMSLKASTTKKSQSLRIKLTWNQKNDDEPDKEPLFIKAKKPKKSS</sequence>